<sequence length="253" mass="29826">MFLGFVKPKTMPPKKKRRLSLKRTLSCLSDKKSDEPKRIRHKFRFYQFQRPRVCFYCRQQIWHLGSACTVCRYICHRKCELQTIRRMILPEKTPASGYHSTLDYKAIFSQNTMAFFRQKSCQSKGSKPKGDNRNNTLQTFKGRAVLLVLTVAMGFLLVWNITLSLFIIFDGGFSFMEREIRPMSCCLSLLKSEGDYYDEIEEKTRGDIYVRFDKVKTLDSKDYGIECQIALLREIERERENSSERQEVIKQCV</sequence>
<keyword evidence="3" id="KW-0472">Membrane</keyword>
<gene>
    <name evidence="5" type="ORF">MAR_035660</name>
</gene>
<keyword evidence="3" id="KW-0812">Transmembrane</keyword>
<dbReference type="PROSITE" id="PS50081">
    <property type="entry name" value="ZF_DAG_PE_2"/>
    <property type="match status" value="1"/>
</dbReference>
<protein>
    <recommendedName>
        <fullName evidence="4">Phorbol-ester/DAG-type domain-containing protein</fullName>
    </recommendedName>
</protein>
<name>A0ABY7ENR6_MYAAR</name>
<evidence type="ECO:0000256" key="2">
    <source>
        <dbReference type="ARBA" id="ARBA00022833"/>
    </source>
</evidence>
<proteinExistence type="predicted"/>
<dbReference type="Proteomes" id="UP001164746">
    <property type="component" value="Chromosome 7"/>
</dbReference>
<keyword evidence="6" id="KW-1185">Reference proteome</keyword>
<accession>A0ABY7ENR6</accession>
<evidence type="ECO:0000259" key="4">
    <source>
        <dbReference type="PROSITE" id="PS50081"/>
    </source>
</evidence>
<organism evidence="5 6">
    <name type="scientific">Mya arenaria</name>
    <name type="common">Soft-shell clam</name>
    <dbReference type="NCBI Taxonomy" id="6604"/>
    <lineage>
        <taxon>Eukaryota</taxon>
        <taxon>Metazoa</taxon>
        <taxon>Spiralia</taxon>
        <taxon>Lophotrochozoa</taxon>
        <taxon>Mollusca</taxon>
        <taxon>Bivalvia</taxon>
        <taxon>Autobranchia</taxon>
        <taxon>Heteroconchia</taxon>
        <taxon>Euheterodonta</taxon>
        <taxon>Imparidentia</taxon>
        <taxon>Neoheterodontei</taxon>
        <taxon>Myida</taxon>
        <taxon>Myoidea</taxon>
        <taxon>Myidae</taxon>
        <taxon>Mya</taxon>
    </lineage>
</organism>
<keyword evidence="3" id="KW-1133">Transmembrane helix</keyword>
<feature type="transmembrane region" description="Helical" evidence="3">
    <location>
        <begin position="144"/>
        <end position="169"/>
    </location>
</feature>
<keyword evidence="1" id="KW-0479">Metal-binding</keyword>
<evidence type="ECO:0000256" key="1">
    <source>
        <dbReference type="ARBA" id="ARBA00022723"/>
    </source>
</evidence>
<dbReference type="SUPFAM" id="SSF57889">
    <property type="entry name" value="Cysteine-rich domain"/>
    <property type="match status" value="1"/>
</dbReference>
<dbReference type="EMBL" id="CP111018">
    <property type="protein sequence ID" value="WAR10584.1"/>
    <property type="molecule type" value="Genomic_DNA"/>
</dbReference>
<feature type="domain" description="Phorbol-ester/DAG-type" evidence="4">
    <location>
        <begin position="40"/>
        <end position="87"/>
    </location>
</feature>
<keyword evidence="2" id="KW-0862">Zinc</keyword>
<evidence type="ECO:0000313" key="5">
    <source>
        <dbReference type="EMBL" id="WAR10584.1"/>
    </source>
</evidence>
<dbReference type="InterPro" id="IPR046349">
    <property type="entry name" value="C1-like_sf"/>
</dbReference>
<evidence type="ECO:0000256" key="3">
    <source>
        <dbReference type="SAM" id="Phobius"/>
    </source>
</evidence>
<evidence type="ECO:0000313" key="6">
    <source>
        <dbReference type="Proteomes" id="UP001164746"/>
    </source>
</evidence>
<reference evidence="5" key="1">
    <citation type="submission" date="2022-11" db="EMBL/GenBank/DDBJ databases">
        <title>Centuries of genome instability and evolution in soft-shell clam transmissible cancer (bioRxiv).</title>
        <authorList>
            <person name="Hart S.F.M."/>
            <person name="Yonemitsu M.A."/>
            <person name="Giersch R.M."/>
            <person name="Beal B.F."/>
            <person name="Arriagada G."/>
            <person name="Davis B.W."/>
            <person name="Ostrander E.A."/>
            <person name="Goff S.P."/>
            <person name="Metzger M.J."/>
        </authorList>
    </citation>
    <scope>NUCLEOTIDE SEQUENCE</scope>
    <source>
        <strain evidence="5">MELC-2E11</strain>
        <tissue evidence="5">Siphon/mantle</tissue>
    </source>
</reference>
<dbReference type="InterPro" id="IPR002219">
    <property type="entry name" value="PKC_DAG/PE"/>
</dbReference>
<dbReference type="Gene3D" id="3.30.60.20">
    <property type="match status" value="1"/>
</dbReference>